<keyword evidence="2" id="KW-0175">Coiled coil</keyword>
<dbReference type="PANTHER" id="PTHR31471">
    <property type="entry name" value="OS02G0116800 PROTEIN"/>
    <property type="match status" value="1"/>
</dbReference>
<gene>
    <name evidence="6 7" type="primary">LOC103712515</name>
</gene>
<evidence type="ECO:0000313" key="7">
    <source>
        <dbReference type="RefSeq" id="XP_038990100.1"/>
    </source>
</evidence>
<comment type="similarity">
    <text evidence="1">Belongs to the remorin family.</text>
</comment>
<dbReference type="GeneID" id="103712515"/>
<protein>
    <submittedName>
        <fullName evidence="6 7">Uncharacterized protein LOC103712515 isoform X1</fullName>
    </submittedName>
</protein>
<dbReference type="Proteomes" id="UP000228380">
    <property type="component" value="Chromosome 15"/>
</dbReference>
<dbReference type="Pfam" id="PF03763">
    <property type="entry name" value="Remorin_C"/>
    <property type="match status" value="1"/>
</dbReference>
<evidence type="ECO:0000256" key="1">
    <source>
        <dbReference type="ARBA" id="ARBA00005711"/>
    </source>
</evidence>
<feature type="domain" description="Remorin C-terminal" evidence="4">
    <location>
        <begin position="552"/>
        <end position="654"/>
    </location>
</feature>
<feature type="compositionally biased region" description="Basic residues" evidence="3">
    <location>
        <begin position="186"/>
        <end position="196"/>
    </location>
</feature>
<dbReference type="OrthoDB" id="648416at2759"/>
<feature type="compositionally biased region" description="Acidic residues" evidence="3">
    <location>
        <begin position="155"/>
        <end position="178"/>
    </location>
</feature>
<keyword evidence="5" id="KW-1185">Reference proteome</keyword>
<feature type="region of interest" description="Disordered" evidence="3">
    <location>
        <begin position="324"/>
        <end position="356"/>
    </location>
</feature>
<accession>A0A8B9AUF2</accession>
<proteinExistence type="inferred from homology"/>
<reference evidence="5" key="1">
    <citation type="journal article" date="2019" name="Nat. Commun.">
        <title>Genome-wide association mapping of date palm fruit traits.</title>
        <authorList>
            <person name="Hazzouri K.M."/>
            <person name="Gros-Balthazard M."/>
            <person name="Flowers J.M."/>
            <person name="Copetti D."/>
            <person name="Lemansour A."/>
            <person name="Lebrun M."/>
            <person name="Masmoudi K."/>
            <person name="Ferrand S."/>
            <person name="Dhar M.I."/>
            <person name="Fresquez Z.A."/>
            <person name="Rosas U."/>
            <person name="Zhang J."/>
            <person name="Talag J."/>
            <person name="Lee S."/>
            <person name="Kudrna D."/>
            <person name="Powell R.F."/>
            <person name="Leitch I.J."/>
            <person name="Krueger R.R."/>
            <person name="Wing R.A."/>
            <person name="Amiri K.M.A."/>
            <person name="Purugganan M.D."/>
        </authorList>
    </citation>
    <scope>NUCLEOTIDE SEQUENCE [LARGE SCALE GENOMIC DNA]</scope>
    <source>
        <strain evidence="5">cv. Khalas</strain>
    </source>
</reference>
<feature type="region of interest" description="Disordered" evidence="3">
    <location>
        <begin position="1"/>
        <end position="290"/>
    </location>
</feature>
<organism evidence="5 7">
    <name type="scientific">Phoenix dactylifera</name>
    <name type="common">Date palm</name>
    <dbReference type="NCBI Taxonomy" id="42345"/>
    <lineage>
        <taxon>Eukaryota</taxon>
        <taxon>Viridiplantae</taxon>
        <taxon>Streptophyta</taxon>
        <taxon>Embryophyta</taxon>
        <taxon>Tracheophyta</taxon>
        <taxon>Spermatophyta</taxon>
        <taxon>Magnoliopsida</taxon>
        <taxon>Liliopsida</taxon>
        <taxon>Arecaceae</taxon>
        <taxon>Coryphoideae</taxon>
        <taxon>Phoeniceae</taxon>
        <taxon>Phoenix</taxon>
    </lineage>
</organism>
<name>A0A8B9AUF2_PHODC</name>
<feature type="compositionally biased region" description="Polar residues" evidence="3">
    <location>
        <begin position="474"/>
        <end position="485"/>
    </location>
</feature>
<dbReference type="InterPro" id="IPR005516">
    <property type="entry name" value="Remorin_C"/>
</dbReference>
<evidence type="ECO:0000313" key="6">
    <source>
        <dbReference type="RefSeq" id="XP_038990099.1"/>
    </source>
</evidence>
<dbReference type="RefSeq" id="XP_038990099.1">
    <property type="nucleotide sequence ID" value="XM_039134171.1"/>
</dbReference>
<evidence type="ECO:0000313" key="5">
    <source>
        <dbReference type="Proteomes" id="UP000228380"/>
    </source>
</evidence>
<feature type="region of interest" description="Disordered" evidence="3">
    <location>
        <begin position="474"/>
        <end position="502"/>
    </location>
</feature>
<feature type="compositionally biased region" description="Low complexity" evidence="3">
    <location>
        <begin position="244"/>
        <end position="260"/>
    </location>
</feature>
<feature type="compositionally biased region" description="Basic residues" evidence="3">
    <location>
        <begin position="21"/>
        <end position="39"/>
    </location>
</feature>
<evidence type="ECO:0000256" key="3">
    <source>
        <dbReference type="SAM" id="MobiDB-lite"/>
    </source>
</evidence>
<dbReference type="KEGG" id="pda:103712515"/>
<dbReference type="PANTHER" id="PTHR31471:SF13">
    <property type="entry name" value="REMORIN FAMILY PROTEIN"/>
    <property type="match status" value="1"/>
</dbReference>
<dbReference type="RefSeq" id="XP_038990100.1">
    <property type="nucleotide sequence ID" value="XM_039134172.1"/>
</dbReference>
<evidence type="ECO:0000259" key="4">
    <source>
        <dbReference type="Pfam" id="PF03763"/>
    </source>
</evidence>
<reference evidence="6 7" key="2">
    <citation type="submission" date="2025-04" db="UniProtKB">
        <authorList>
            <consortium name="RefSeq"/>
        </authorList>
    </citation>
    <scope>IDENTIFICATION</scope>
    <source>
        <tissue evidence="6 7">Young leaves</tissue>
    </source>
</reference>
<feature type="compositionally biased region" description="Low complexity" evidence="3">
    <location>
        <begin position="61"/>
        <end position="82"/>
    </location>
</feature>
<feature type="coiled-coil region" evidence="2">
    <location>
        <begin position="586"/>
        <end position="628"/>
    </location>
</feature>
<sequence>MPGFGLGVGAEELGGEERREGRKKRSEQRHLRAGGRRRAVASPDSLISHSSDHHSAGNGNASVRSAGSQFSSASGSAAYRRSFGSDHDPPFSQLSVLHLAGRERSGGAGLDPDPEKGPSLLLSSPDILTTPLHKGDQGKLLSFSGFTELEKDSVQSEEEEEEEEQKEEEEEEEEEESLDPAQHSFSHARRECKGRRFRSEAAPLPGRKPRRRRPASLDLSNSQGADAAVLSPRLFIGGLGGGMKKSSASSSRSRSGTFPSPGTPNYRQGVGAAGYQKGWSSERVAPPVDSSRRYGGNGVLLPFNNGRTLPSKWEDAEKWIFSPVSGDGIGRPSVPPPHHRRPKSKSGPLGAPGNVHRVCSSASPPVPCFDGERVGNFAASSPFLAGVLIPERGCCGGGNDGRGRGGGGGKSYSANTEPYIVRSASTQGWVDTLIESSSSLPSSHGTTTQDVKLESARVAATMVSPLFLRKDVATQMSPEGSSSTSPKKRHFISPSAQSAHPIQELESHLSKLEVRDVQVDDRVTVTRWSKKHIARGSDRRLTNIIEWKKKTVGAKASSWEVADSAKSMSKCKREEAKITAWENLQKAKAEAAIRKLEMKLEKRRSSSMDKILNKLRSAQRKAQEMRSAVSASQASRIARTTKRVSYFPKTGQISSFSGCFTCHAF</sequence>
<dbReference type="AlphaFoldDB" id="A0A8B9AUF2"/>
<evidence type="ECO:0000256" key="2">
    <source>
        <dbReference type="SAM" id="Coils"/>
    </source>
</evidence>